<gene>
    <name evidence="1" type="ORF">ACFSXZ_31030</name>
</gene>
<reference evidence="2" key="1">
    <citation type="journal article" date="2019" name="Int. J. Syst. Evol. Microbiol.">
        <title>The Global Catalogue of Microorganisms (GCM) 10K type strain sequencing project: providing services to taxonomists for standard genome sequencing and annotation.</title>
        <authorList>
            <consortium name="The Broad Institute Genomics Platform"/>
            <consortium name="The Broad Institute Genome Sequencing Center for Infectious Disease"/>
            <person name="Wu L."/>
            <person name="Ma J."/>
        </authorList>
    </citation>
    <scope>NUCLEOTIDE SEQUENCE [LARGE SCALE GENOMIC DNA]</scope>
    <source>
        <strain evidence="2">CGMCC 4.7645</strain>
    </source>
</reference>
<protein>
    <recommendedName>
        <fullName evidence="3">WXG100 family type VII secretion target</fullName>
    </recommendedName>
</protein>
<comment type="caution">
    <text evidence="1">The sequence shown here is derived from an EMBL/GenBank/DDBJ whole genome shotgun (WGS) entry which is preliminary data.</text>
</comment>
<proteinExistence type="predicted"/>
<dbReference type="Proteomes" id="UP001597417">
    <property type="component" value="Unassembled WGS sequence"/>
</dbReference>
<evidence type="ECO:0008006" key="3">
    <source>
        <dbReference type="Google" id="ProtNLM"/>
    </source>
</evidence>
<organism evidence="1 2">
    <name type="scientific">Amycolatopsis pigmentata</name>
    <dbReference type="NCBI Taxonomy" id="450801"/>
    <lineage>
        <taxon>Bacteria</taxon>
        <taxon>Bacillati</taxon>
        <taxon>Actinomycetota</taxon>
        <taxon>Actinomycetes</taxon>
        <taxon>Pseudonocardiales</taxon>
        <taxon>Pseudonocardiaceae</taxon>
        <taxon>Amycolatopsis</taxon>
    </lineage>
</organism>
<evidence type="ECO:0000313" key="1">
    <source>
        <dbReference type="EMBL" id="MFD2420772.1"/>
    </source>
</evidence>
<name>A0ABW5G404_9PSEU</name>
<keyword evidence="2" id="KW-1185">Reference proteome</keyword>
<dbReference type="EMBL" id="JBHUKR010000020">
    <property type="protein sequence ID" value="MFD2420772.1"/>
    <property type="molecule type" value="Genomic_DNA"/>
</dbReference>
<dbReference type="RefSeq" id="WP_378268999.1">
    <property type="nucleotide sequence ID" value="NZ_JBHUKR010000020.1"/>
</dbReference>
<accession>A0ABW5G404</accession>
<evidence type="ECO:0000313" key="2">
    <source>
        <dbReference type="Proteomes" id="UP001597417"/>
    </source>
</evidence>
<sequence>MSDDRTYVDVEALKAGGVDLERIAEQAQQIRTDLLNAIQACAYAGGTGTMGAQFDENYKPNQQIGVDFLNLFNDAIGTSGVRTSRAARSFADAESDANQAASSG</sequence>